<gene>
    <name evidence="3" type="ORF">CVT26_014185</name>
</gene>
<feature type="region of interest" description="Disordered" evidence="1">
    <location>
        <begin position="1"/>
        <end position="338"/>
    </location>
</feature>
<feature type="transmembrane region" description="Helical" evidence="2">
    <location>
        <begin position="427"/>
        <end position="449"/>
    </location>
</feature>
<feature type="region of interest" description="Disordered" evidence="1">
    <location>
        <begin position="358"/>
        <end position="415"/>
    </location>
</feature>
<keyword evidence="2" id="KW-1133">Transmembrane helix</keyword>
<evidence type="ECO:0000256" key="1">
    <source>
        <dbReference type="SAM" id="MobiDB-lite"/>
    </source>
</evidence>
<dbReference type="AlphaFoldDB" id="A0A409VXD2"/>
<feature type="compositionally biased region" description="Pro residues" evidence="1">
    <location>
        <begin position="245"/>
        <end position="257"/>
    </location>
</feature>
<dbReference type="Proteomes" id="UP000284706">
    <property type="component" value="Unassembled WGS sequence"/>
</dbReference>
<accession>A0A409VXD2</accession>
<protein>
    <submittedName>
        <fullName evidence="3">Uncharacterized protein</fullName>
    </submittedName>
</protein>
<feature type="transmembrane region" description="Helical" evidence="2">
    <location>
        <begin position="598"/>
        <end position="629"/>
    </location>
</feature>
<feature type="compositionally biased region" description="Low complexity" evidence="1">
    <location>
        <begin position="403"/>
        <end position="415"/>
    </location>
</feature>
<feature type="compositionally biased region" description="Pro residues" evidence="1">
    <location>
        <begin position="157"/>
        <end position="167"/>
    </location>
</feature>
<dbReference type="STRING" id="231916.A0A409VXD2"/>
<feature type="transmembrane region" description="Helical" evidence="2">
    <location>
        <begin position="649"/>
        <end position="670"/>
    </location>
</feature>
<keyword evidence="2" id="KW-0812">Transmembrane</keyword>
<evidence type="ECO:0000256" key="2">
    <source>
        <dbReference type="SAM" id="Phobius"/>
    </source>
</evidence>
<dbReference type="OrthoDB" id="3062801at2759"/>
<feature type="compositionally biased region" description="Basic and acidic residues" evidence="1">
    <location>
        <begin position="13"/>
        <end position="29"/>
    </location>
</feature>
<reference evidence="3 4" key="1">
    <citation type="journal article" date="2018" name="Evol. Lett.">
        <title>Horizontal gene cluster transfer increased hallucinogenic mushroom diversity.</title>
        <authorList>
            <person name="Reynolds H.T."/>
            <person name="Vijayakumar V."/>
            <person name="Gluck-Thaler E."/>
            <person name="Korotkin H.B."/>
            <person name="Matheny P.B."/>
            <person name="Slot J.C."/>
        </authorList>
    </citation>
    <scope>NUCLEOTIDE SEQUENCE [LARGE SCALE GENOMIC DNA]</scope>
    <source>
        <strain evidence="3 4">SRW20</strain>
    </source>
</reference>
<evidence type="ECO:0000313" key="4">
    <source>
        <dbReference type="Proteomes" id="UP000284706"/>
    </source>
</evidence>
<keyword evidence="2" id="KW-0472">Membrane</keyword>
<feature type="compositionally biased region" description="Pro residues" evidence="1">
    <location>
        <begin position="173"/>
        <end position="182"/>
    </location>
</feature>
<name>A0A409VXD2_9AGAR</name>
<keyword evidence="4" id="KW-1185">Reference proteome</keyword>
<organism evidence="3 4">
    <name type="scientific">Gymnopilus dilepis</name>
    <dbReference type="NCBI Taxonomy" id="231916"/>
    <lineage>
        <taxon>Eukaryota</taxon>
        <taxon>Fungi</taxon>
        <taxon>Dikarya</taxon>
        <taxon>Basidiomycota</taxon>
        <taxon>Agaricomycotina</taxon>
        <taxon>Agaricomycetes</taxon>
        <taxon>Agaricomycetidae</taxon>
        <taxon>Agaricales</taxon>
        <taxon>Agaricineae</taxon>
        <taxon>Hymenogastraceae</taxon>
        <taxon>Gymnopilus</taxon>
    </lineage>
</organism>
<dbReference type="EMBL" id="NHYE01005522">
    <property type="protein sequence ID" value="PPQ70924.1"/>
    <property type="molecule type" value="Genomic_DNA"/>
</dbReference>
<evidence type="ECO:0000313" key="3">
    <source>
        <dbReference type="EMBL" id="PPQ70924.1"/>
    </source>
</evidence>
<dbReference type="InParanoid" id="A0A409VXD2"/>
<dbReference type="PRINTS" id="PR01217">
    <property type="entry name" value="PRICHEXTENSN"/>
</dbReference>
<proteinExistence type="predicted"/>
<comment type="caution">
    <text evidence="3">The sequence shown here is derived from an EMBL/GenBank/DDBJ whole genome shotgun (WGS) entry which is preliminary data.</text>
</comment>
<feature type="transmembrane region" description="Helical" evidence="2">
    <location>
        <begin position="525"/>
        <end position="547"/>
    </location>
</feature>
<sequence length="699" mass="78673">MSATTDRRRRHRTSSDDHDRRSRPTEQHRQTSVPAGASSPLIFEHPPPERPNVRVTSRPIIPDAPPPLESRAHAQFAGPGATSSHAPTAAIHVRPPIPPDLIQEFDDRQPEYTRAPQPSTIYVRPPRSPSPQLTPTAFVPAPPRREPSPEWYTRPTTRPPAPIPPAPEYIRPPTRPPMPEPEPVTIVRPAMPVPAPILPHQPRGILRRDFEPRRHRRPSGSGPIPVVRVESPTPTYEGRGASPHRLPPWTLPGPEPPAGGWYDAQGWSGDRPYDREPSWKSWRPSEEHRRSSSGRPRKGSQSSGPRPPDGIRSPPFVRSPPAERQRQSSSFVSNDPFKIQTPLRRRRYVESMEDEVPLNFDSIPLPGEERTSTDESSAEGETVVSPLEDGEGKIGSQVTSDHGSQQSGAGSKSSMLSSTPIAQITDYVIPVVPFIFTTLLGQAYVLVMLRLPLLYFTRVARIFEEADLSVGDLKHMALEAGLKSRGKTSSSYELEFQVQETPRYQTLKTTWGGFIDSVMQEWTTFNVISVLLLPAVLTMLQIQAAAVDPITRYTALASLLCALMSLLYGCTYIIRFGTMRKTYKAFEWALEAKKNQKLWWNVWVMLAMPAIWLTWSIILYIACIMSFIWRTSPQDDGSNPTPLSSKILLILRISLSSLLGIGVFYTLLILNTFRRYGLVMDRTWQERIDEWIERKETEQ</sequence>
<feature type="transmembrane region" description="Helical" evidence="2">
    <location>
        <begin position="553"/>
        <end position="577"/>
    </location>
</feature>
<feature type="compositionally biased region" description="Basic and acidic residues" evidence="1">
    <location>
        <begin position="271"/>
        <end position="290"/>
    </location>
</feature>